<evidence type="ECO:0000313" key="1">
    <source>
        <dbReference type="EMBL" id="CAD8496671.1"/>
    </source>
</evidence>
<reference evidence="1" key="1">
    <citation type="submission" date="2021-01" db="EMBL/GenBank/DDBJ databases">
        <authorList>
            <person name="Corre E."/>
            <person name="Pelletier E."/>
            <person name="Niang G."/>
            <person name="Scheremetjew M."/>
            <person name="Finn R."/>
            <person name="Kale V."/>
            <person name="Holt S."/>
            <person name="Cochrane G."/>
            <person name="Meng A."/>
            <person name="Brown T."/>
            <person name="Cohen L."/>
        </authorList>
    </citation>
    <scope>NUCLEOTIDE SEQUENCE</scope>
    <source>
        <strain evidence="1">CCMP325</strain>
    </source>
</reference>
<organism evidence="1">
    <name type="scientific">Hanusia phi</name>
    <dbReference type="NCBI Taxonomy" id="3032"/>
    <lineage>
        <taxon>Eukaryota</taxon>
        <taxon>Cryptophyceae</taxon>
        <taxon>Pyrenomonadales</taxon>
        <taxon>Geminigeraceae</taxon>
        <taxon>Hanusia</taxon>
    </lineage>
</organism>
<dbReference type="EMBL" id="HBEO01025698">
    <property type="protein sequence ID" value="CAD8496671.1"/>
    <property type="molecule type" value="Transcribed_RNA"/>
</dbReference>
<dbReference type="AlphaFoldDB" id="A0A7S0EXL7"/>
<protein>
    <submittedName>
        <fullName evidence="1">Uncharacterized protein</fullName>
    </submittedName>
</protein>
<sequence>MDLPCQAHAGIVRQTSQCVMRVLDILALRFGRTDLPESYVQRDFIAQEAQILLFLALQQGITALKCLLHPTPQCALQDITAMGSQEFLSSAILIEHLSTGASLRAIATVGRDTMVHKVLVWMEVLASR</sequence>
<proteinExistence type="predicted"/>
<gene>
    <name evidence="1" type="ORF">HPHI1048_LOCUS17272</name>
</gene>
<accession>A0A7S0EXL7</accession>
<name>A0A7S0EXL7_9CRYP</name>